<reference evidence="2" key="2">
    <citation type="submission" date="2020-09" db="EMBL/GenBank/DDBJ databases">
        <authorList>
            <person name="Sun Q."/>
            <person name="Ohkuma M."/>
        </authorList>
    </citation>
    <scope>NUCLEOTIDE SEQUENCE</scope>
    <source>
        <strain evidence="2">JCM 4784</strain>
    </source>
</reference>
<evidence type="ECO:0000313" key="3">
    <source>
        <dbReference type="Proteomes" id="UP000608024"/>
    </source>
</evidence>
<dbReference type="Proteomes" id="UP000608024">
    <property type="component" value="Unassembled WGS sequence"/>
</dbReference>
<evidence type="ECO:0000256" key="1">
    <source>
        <dbReference type="SAM" id="MobiDB-lite"/>
    </source>
</evidence>
<dbReference type="AlphaFoldDB" id="A0A918Z9S0"/>
<protein>
    <submittedName>
        <fullName evidence="2">Uncharacterized protein</fullName>
    </submittedName>
</protein>
<evidence type="ECO:0000313" key="2">
    <source>
        <dbReference type="EMBL" id="GHE41578.1"/>
    </source>
</evidence>
<organism evidence="2 3">
    <name type="scientific">Streptomyces longispororuber</name>
    <dbReference type="NCBI Taxonomy" id="68230"/>
    <lineage>
        <taxon>Bacteria</taxon>
        <taxon>Bacillati</taxon>
        <taxon>Actinomycetota</taxon>
        <taxon>Actinomycetes</taxon>
        <taxon>Kitasatosporales</taxon>
        <taxon>Streptomycetaceae</taxon>
        <taxon>Streptomyces</taxon>
    </lineage>
</organism>
<sequence>MSGSHAARPGPRIAGTGQDEPAVPGVHPPRAEAVGEDQAPDHGGERAGAPTVLAAADDEAV</sequence>
<accession>A0A918Z9S0</accession>
<proteinExistence type="predicted"/>
<reference evidence="2" key="1">
    <citation type="journal article" date="2014" name="Int. J. Syst. Evol. Microbiol.">
        <title>Complete genome sequence of Corynebacterium casei LMG S-19264T (=DSM 44701T), isolated from a smear-ripened cheese.</title>
        <authorList>
            <consortium name="US DOE Joint Genome Institute (JGI-PGF)"/>
            <person name="Walter F."/>
            <person name="Albersmeier A."/>
            <person name="Kalinowski J."/>
            <person name="Ruckert C."/>
        </authorList>
    </citation>
    <scope>NUCLEOTIDE SEQUENCE</scope>
    <source>
        <strain evidence="2">JCM 4784</strain>
    </source>
</reference>
<feature type="region of interest" description="Disordered" evidence="1">
    <location>
        <begin position="1"/>
        <end position="61"/>
    </location>
</feature>
<gene>
    <name evidence="2" type="ORF">GCM10018785_09040</name>
</gene>
<comment type="caution">
    <text evidence="2">The sequence shown here is derived from an EMBL/GenBank/DDBJ whole genome shotgun (WGS) entry which is preliminary data.</text>
</comment>
<dbReference type="EMBL" id="BNBT01000007">
    <property type="protein sequence ID" value="GHE41578.1"/>
    <property type="molecule type" value="Genomic_DNA"/>
</dbReference>
<dbReference type="RefSeq" id="WP_190134486.1">
    <property type="nucleotide sequence ID" value="NZ_BNBT01000007.1"/>
</dbReference>
<keyword evidence="3" id="KW-1185">Reference proteome</keyword>
<name>A0A918Z9S0_9ACTN</name>